<organism evidence="2 3">
    <name type="scientific">Polaribacter vadi</name>
    <dbReference type="NCBI Taxonomy" id="1774273"/>
    <lineage>
        <taxon>Bacteria</taxon>
        <taxon>Pseudomonadati</taxon>
        <taxon>Bacteroidota</taxon>
        <taxon>Flavobacteriia</taxon>
        <taxon>Flavobacteriales</taxon>
        <taxon>Flavobacteriaceae</taxon>
    </lineage>
</organism>
<dbReference type="PANTHER" id="PTHR36974">
    <property type="entry name" value="MEMBRANE PROTEIN-RELATED"/>
    <property type="match status" value="1"/>
</dbReference>
<proteinExistence type="predicted"/>
<dbReference type="PANTHER" id="PTHR36974:SF1">
    <property type="entry name" value="DOXX FAMILY MEMBRANE PROTEIN"/>
    <property type="match status" value="1"/>
</dbReference>
<name>A0A1B8TQT9_9FLAO</name>
<keyword evidence="1" id="KW-0812">Transmembrane</keyword>
<dbReference type="Proteomes" id="UP000092584">
    <property type="component" value="Unassembled WGS sequence"/>
</dbReference>
<accession>A0A1B8TQT9</accession>
<feature type="transmembrane region" description="Helical" evidence="1">
    <location>
        <begin position="66"/>
        <end position="87"/>
    </location>
</feature>
<reference evidence="3" key="1">
    <citation type="submission" date="2016-02" db="EMBL/GenBank/DDBJ databases">
        <authorList>
            <person name="Shin S.-K."/>
            <person name="Yi H."/>
            <person name="Kim E."/>
        </authorList>
    </citation>
    <scope>NUCLEOTIDE SEQUENCE [LARGE SCALE GENOMIC DNA]</scope>
    <source>
        <strain evidence="3">LPB0003</strain>
    </source>
</reference>
<evidence type="ECO:0000256" key="1">
    <source>
        <dbReference type="SAM" id="Phobius"/>
    </source>
</evidence>
<evidence type="ECO:0000313" key="3">
    <source>
        <dbReference type="Proteomes" id="UP000092584"/>
    </source>
</evidence>
<protein>
    <recommendedName>
        <fullName evidence="4">DoxX family protein</fullName>
    </recommendedName>
</protein>
<gene>
    <name evidence="2" type="ORF">LPB3_14290</name>
</gene>
<evidence type="ECO:0008006" key="4">
    <source>
        <dbReference type="Google" id="ProtNLM"/>
    </source>
</evidence>
<comment type="caution">
    <text evidence="2">The sequence shown here is derived from an EMBL/GenBank/DDBJ whole genome shotgun (WGS) entry which is preliminary data.</text>
</comment>
<dbReference type="KEGG" id="pob:LPB03_15020"/>
<dbReference type="AlphaFoldDB" id="A0A1B8TQT9"/>
<dbReference type="STRING" id="1774273.LPB03_15020"/>
<feature type="transmembrane region" description="Helical" evidence="1">
    <location>
        <begin position="99"/>
        <end position="118"/>
    </location>
</feature>
<evidence type="ECO:0000313" key="2">
    <source>
        <dbReference type="EMBL" id="OBY61952.1"/>
    </source>
</evidence>
<sequence length="120" mass="14130">MENLVLILKIIYGCFFCFAGIMHIIKPNFFKNFIPNFFPKLFVNYFIGFIEFFLGVGLFFDKYIEFSAISIIILLILLLPIHIWDVTKKRPAIGSKKIAIVRIPFQFLLIYGIYFIYINS</sequence>
<feature type="transmembrane region" description="Helical" evidence="1">
    <location>
        <begin position="37"/>
        <end position="60"/>
    </location>
</feature>
<keyword evidence="1" id="KW-1133">Transmembrane helix</keyword>
<keyword evidence="3" id="KW-1185">Reference proteome</keyword>
<dbReference type="EMBL" id="LSFM01000025">
    <property type="protein sequence ID" value="OBY61952.1"/>
    <property type="molecule type" value="Genomic_DNA"/>
</dbReference>
<keyword evidence="1" id="KW-0472">Membrane</keyword>
<feature type="transmembrane region" description="Helical" evidence="1">
    <location>
        <begin position="6"/>
        <end position="25"/>
    </location>
</feature>